<name>A0AB34QNR0_XANCH</name>
<evidence type="ECO:0008006" key="3">
    <source>
        <dbReference type="Google" id="ProtNLM"/>
    </source>
</evidence>
<protein>
    <recommendedName>
        <fullName evidence="3">Secreted protein</fullName>
    </recommendedName>
</protein>
<dbReference type="EMBL" id="JWTI02000077">
    <property type="protein sequence ID" value="KHS40629.1"/>
    <property type="molecule type" value="Genomic_DNA"/>
</dbReference>
<sequence length="46" mass="4871">MLPGTGMGVAMGLLSSATQQLPQTPQRSADERLLHRIHLSQEGQAG</sequence>
<gene>
    <name evidence="1" type="ORF">RN20_01745</name>
</gene>
<accession>A0AB34QNR0</accession>
<dbReference type="AlphaFoldDB" id="A0AB34QNR0"/>
<organism evidence="1 2">
    <name type="scientific">Xanthomonas campestris pv. phaseoli</name>
    <dbReference type="NCBI Taxonomy" id="317013"/>
    <lineage>
        <taxon>Bacteria</taxon>
        <taxon>Pseudomonadati</taxon>
        <taxon>Pseudomonadota</taxon>
        <taxon>Gammaproteobacteria</taxon>
        <taxon>Lysobacterales</taxon>
        <taxon>Lysobacteraceae</taxon>
        <taxon>Xanthomonas</taxon>
    </lineage>
</organism>
<evidence type="ECO:0000313" key="1">
    <source>
        <dbReference type="EMBL" id="KHS40629.1"/>
    </source>
</evidence>
<evidence type="ECO:0000313" key="2">
    <source>
        <dbReference type="Proteomes" id="UP000031180"/>
    </source>
</evidence>
<proteinExistence type="predicted"/>
<dbReference type="Proteomes" id="UP000031180">
    <property type="component" value="Unassembled WGS sequence"/>
</dbReference>
<dbReference type="RefSeq" id="WP_039570548.1">
    <property type="nucleotide sequence ID" value="NZ_CP012048.1"/>
</dbReference>
<comment type="caution">
    <text evidence="1">The sequence shown here is derived from an EMBL/GenBank/DDBJ whole genome shotgun (WGS) entry which is preliminary data.</text>
</comment>
<reference evidence="2" key="1">
    <citation type="submission" date="2015-04" db="EMBL/GenBank/DDBJ databases">
        <title>Genome sequencing of pathogens of bean.</title>
        <authorList>
            <person name="Harrison J.W."/>
            <person name="Aritua V."/>
            <person name="Sapp M."/>
            <person name="Smith J."/>
            <person name="Studholme D.J."/>
        </authorList>
    </citation>
    <scope>NUCLEOTIDE SEQUENCE [LARGE SCALE GENOMIC DNA]</scope>
    <source>
        <strain evidence="2">NCPPB 1138</strain>
    </source>
</reference>